<gene>
    <name evidence="2" type="primary">Chd6</name>
    <name evidence="2" type="ORF">CORCRI_R13379</name>
</gene>
<dbReference type="Proteomes" id="UP000621168">
    <property type="component" value="Unassembled WGS sequence"/>
</dbReference>
<evidence type="ECO:0000259" key="1">
    <source>
        <dbReference type="PROSITE" id="PS51192"/>
    </source>
</evidence>
<comment type="caution">
    <text evidence="2">The sequence shown here is derived from an EMBL/GenBank/DDBJ whole genome shotgun (WGS) entry which is preliminary data.</text>
</comment>
<keyword evidence="3" id="KW-1185">Reference proteome</keyword>
<proteinExistence type="predicted"/>
<organism evidence="2 3">
    <name type="scientific">Corythaeola cristata</name>
    <name type="common">Great blue turaco</name>
    <dbReference type="NCBI Taxonomy" id="103954"/>
    <lineage>
        <taxon>Eukaryota</taxon>
        <taxon>Metazoa</taxon>
        <taxon>Chordata</taxon>
        <taxon>Craniata</taxon>
        <taxon>Vertebrata</taxon>
        <taxon>Euteleostomi</taxon>
        <taxon>Archelosauria</taxon>
        <taxon>Archosauria</taxon>
        <taxon>Dinosauria</taxon>
        <taxon>Saurischia</taxon>
        <taxon>Theropoda</taxon>
        <taxon>Coelurosauria</taxon>
        <taxon>Aves</taxon>
        <taxon>Neognathae</taxon>
        <taxon>Neoaves</taxon>
        <taxon>Otidimorphae</taxon>
        <taxon>Musophagiformes</taxon>
        <taxon>Musophagidae</taxon>
        <taxon>Corythaeola</taxon>
    </lineage>
</organism>
<dbReference type="OrthoDB" id="5857104at2759"/>
<evidence type="ECO:0000313" key="3">
    <source>
        <dbReference type="Proteomes" id="UP000621168"/>
    </source>
</evidence>
<evidence type="ECO:0000313" key="2">
    <source>
        <dbReference type="EMBL" id="NXC22087.1"/>
    </source>
</evidence>
<dbReference type="SUPFAM" id="SSF52540">
    <property type="entry name" value="P-loop containing nucleoside triphosphate hydrolases"/>
    <property type="match status" value="1"/>
</dbReference>
<dbReference type="InterPro" id="IPR038718">
    <property type="entry name" value="SNF2-like_sf"/>
</dbReference>
<dbReference type="InterPro" id="IPR014001">
    <property type="entry name" value="Helicase_ATP-bd"/>
</dbReference>
<dbReference type="GO" id="GO:0005524">
    <property type="term" value="F:ATP binding"/>
    <property type="evidence" value="ECO:0007669"/>
    <property type="project" value="InterPro"/>
</dbReference>
<reference evidence="2" key="1">
    <citation type="submission" date="2019-09" db="EMBL/GenBank/DDBJ databases">
        <title>Bird 10,000 Genomes (B10K) Project - Family phase.</title>
        <authorList>
            <person name="Zhang G."/>
        </authorList>
    </citation>
    <scope>NUCLEOTIDE SEQUENCE</scope>
    <source>
        <strain evidence="2">B10K-CU-031-40</strain>
    </source>
</reference>
<dbReference type="InterPro" id="IPR051493">
    <property type="entry name" value="CHD"/>
</dbReference>
<dbReference type="PANTHER" id="PTHR46850">
    <property type="entry name" value="CHROMODOMAIN-HELICASE-DNA-BINDING PROTEIN 9"/>
    <property type="match status" value="1"/>
</dbReference>
<feature type="domain" description="Helicase ATP-binding" evidence="1">
    <location>
        <begin position="1"/>
        <end position="90"/>
    </location>
</feature>
<accession>A0A851M2E6</accession>
<sequence length="90" mass="10485">CRKNCILADEMGLGKTIQSITFLSEIFLMGIHGPFLIIAPLSTITNWEREFRTWTEMNAIVYHGSQISRQMIQQYEMVYRDTQVIDSTPR</sequence>
<feature type="non-terminal residue" evidence="2">
    <location>
        <position position="1"/>
    </location>
</feature>
<feature type="non-terminal residue" evidence="2">
    <location>
        <position position="90"/>
    </location>
</feature>
<dbReference type="EMBL" id="WBMX01013754">
    <property type="protein sequence ID" value="NXC22087.1"/>
    <property type="molecule type" value="Genomic_DNA"/>
</dbReference>
<name>A0A851M2E6_CORCR</name>
<dbReference type="Pfam" id="PF00176">
    <property type="entry name" value="SNF2-rel_dom"/>
    <property type="match status" value="1"/>
</dbReference>
<dbReference type="InterPro" id="IPR027417">
    <property type="entry name" value="P-loop_NTPase"/>
</dbReference>
<dbReference type="PROSITE" id="PS51192">
    <property type="entry name" value="HELICASE_ATP_BIND_1"/>
    <property type="match status" value="1"/>
</dbReference>
<protein>
    <submittedName>
        <fullName evidence="2">CHD6 protein</fullName>
    </submittedName>
</protein>
<dbReference type="AlphaFoldDB" id="A0A851M2E6"/>
<dbReference type="InterPro" id="IPR000330">
    <property type="entry name" value="SNF2_N"/>
</dbReference>
<dbReference type="Gene3D" id="3.40.50.10810">
    <property type="entry name" value="Tandem AAA-ATPase domain"/>
    <property type="match status" value="1"/>
</dbReference>
<dbReference type="PANTHER" id="PTHR46850:SF1">
    <property type="entry name" value="CHROMODOMAIN-HELICASE-DNA-BINDING PROTEIN 9"/>
    <property type="match status" value="1"/>
</dbReference>